<name>G3H4J3_CRIGR</name>
<dbReference type="InParanoid" id="G3H4J3"/>
<accession>G3H4J3</accession>
<dbReference type="AlphaFoldDB" id="G3H4J3"/>
<protein>
    <submittedName>
        <fullName evidence="1">Uncharacterized protein</fullName>
    </submittedName>
</protein>
<evidence type="ECO:0000313" key="2">
    <source>
        <dbReference type="Proteomes" id="UP000001075"/>
    </source>
</evidence>
<reference evidence="2" key="1">
    <citation type="journal article" date="2011" name="Nat. Biotechnol.">
        <title>The genomic sequence of the Chinese hamster ovary (CHO)-K1 cell line.</title>
        <authorList>
            <person name="Xu X."/>
            <person name="Nagarajan H."/>
            <person name="Lewis N.E."/>
            <person name="Pan S."/>
            <person name="Cai Z."/>
            <person name="Liu X."/>
            <person name="Chen W."/>
            <person name="Xie M."/>
            <person name="Wang W."/>
            <person name="Hammond S."/>
            <person name="Andersen M.R."/>
            <person name="Neff N."/>
            <person name="Passarelli B."/>
            <person name="Koh W."/>
            <person name="Fan H.C."/>
            <person name="Wang J."/>
            <person name="Gui Y."/>
            <person name="Lee K.H."/>
            <person name="Betenbaugh M.J."/>
            <person name="Quake S.R."/>
            <person name="Famili I."/>
            <person name="Palsson B.O."/>
            <person name="Wang J."/>
        </authorList>
    </citation>
    <scope>NUCLEOTIDE SEQUENCE [LARGE SCALE GENOMIC DNA]</scope>
    <source>
        <strain evidence="2">CHO K1 cell line</strain>
    </source>
</reference>
<organism evidence="1 2">
    <name type="scientific">Cricetulus griseus</name>
    <name type="common">Chinese hamster</name>
    <name type="synonym">Cricetulus barabensis griseus</name>
    <dbReference type="NCBI Taxonomy" id="10029"/>
    <lineage>
        <taxon>Eukaryota</taxon>
        <taxon>Metazoa</taxon>
        <taxon>Chordata</taxon>
        <taxon>Craniata</taxon>
        <taxon>Vertebrata</taxon>
        <taxon>Euteleostomi</taxon>
        <taxon>Mammalia</taxon>
        <taxon>Eutheria</taxon>
        <taxon>Euarchontoglires</taxon>
        <taxon>Glires</taxon>
        <taxon>Rodentia</taxon>
        <taxon>Myomorpha</taxon>
        <taxon>Muroidea</taxon>
        <taxon>Cricetidae</taxon>
        <taxon>Cricetinae</taxon>
        <taxon>Cricetulus</taxon>
    </lineage>
</organism>
<dbReference type="EMBL" id="JH000139">
    <property type="protein sequence ID" value="EGV97530.1"/>
    <property type="molecule type" value="Genomic_DNA"/>
</dbReference>
<dbReference type="Proteomes" id="UP000001075">
    <property type="component" value="Unassembled WGS sequence"/>
</dbReference>
<proteinExistence type="predicted"/>
<gene>
    <name evidence="1" type="ORF">I79_005196</name>
</gene>
<evidence type="ECO:0000313" key="1">
    <source>
        <dbReference type="EMBL" id="EGV97530.1"/>
    </source>
</evidence>
<sequence length="61" mass="6566">MAVSTVAKSGVKKAKKNKETSITCKITSNLESKSKLRRCKEQVGGCICAQKHPGTCLVSNR</sequence>